<feature type="transmembrane region" description="Helical" evidence="1">
    <location>
        <begin position="107"/>
        <end position="131"/>
    </location>
</feature>
<reference evidence="2 3" key="1">
    <citation type="journal article" date="2013" name="Genome Announc.">
        <title>Draft genome sequence of the moderately halophilic gammaproteobacterium Halomonas anticariensis FP35.</title>
        <authorList>
            <person name="Tahrioui A."/>
            <person name="Quesada E."/>
            <person name="Llamas I."/>
        </authorList>
    </citation>
    <scope>NUCLEOTIDE SEQUENCE [LARGE SCALE GENOMIC DNA]</scope>
    <source>
        <strain evidence="3">DSM 16096 / CECT 5854 / LMG 22089 / FP35</strain>
    </source>
</reference>
<keyword evidence="1" id="KW-0812">Transmembrane</keyword>
<evidence type="ECO:0000313" key="3">
    <source>
        <dbReference type="Proteomes" id="UP000014463"/>
    </source>
</evidence>
<feature type="transmembrane region" description="Helical" evidence="1">
    <location>
        <begin position="12"/>
        <end position="30"/>
    </location>
</feature>
<accession>S2KQ04</accession>
<keyword evidence="3" id="KW-1185">Reference proteome</keyword>
<keyword evidence="1" id="KW-0472">Membrane</keyword>
<protein>
    <recommendedName>
        <fullName evidence="4">Transmembrane protein</fullName>
    </recommendedName>
</protein>
<dbReference type="STRING" id="1121939.L861_02345"/>
<feature type="transmembrane region" description="Helical" evidence="1">
    <location>
        <begin position="75"/>
        <end position="95"/>
    </location>
</feature>
<evidence type="ECO:0000313" key="2">
    <source>
        <dbReference type="EMBL" id="EPC04172.1"/>
    </source>
</evidence>
<dbReference type="PATRIC" id="fig|1121939.11.peg.437"/>
<evidence type="ECO:0008006" key="4">
    <source>
        <dbReference type="Google" id="ProtNLM"/>
    </source>
</evidence>
<keyword evidence="1" id="KW-1133">Transmembrane helix</keyword>
<dbReference type="AlphaFoldDB" id="S2KQ04"/>
<gene>
    <name evidence="2" type="ORF">L861_02345</name>
</gene>
<dbReference type="OrthoDB" id="6182714at2"/>
<comment type="caution">
    <text evidence="2">The sequence shown here is derived from an EMBL/GenBank/DDBJ whole genome shotgun (WGS) entry which is preliminary data.</text>
</comment>
<dbReference type="EMBL" id="ASTJ01000011">
    <property type="protein sequence ID" value="EPC04172.1"/>
    <property type="molecule type" value="Genomic_DNA"/>
</dbReference>
<name>S2KQ04_LITA3</name>
<proteinExistence type="predicted"/>
<feature type="transmembrane region" description="Helical" evidence="1">
    <location>
        <begin position="36"/>
        <end position="54"/>
    </location>
</feature>
<dbReference type="RefSeq" id="WP_016414906.1">
    <property type="nucleotide sequence ID" value="NZ_AUAB01000027.1"/>
</dbReference>
<dbReference type="Proteomes" id="UP000014463">
    <property type="component" value="Unassembled WGS sequence"/>
</dbReference>
<evidence type="ECO:0000256" key="1">
    <source>
        <dbReference type="SAM" id="Phobius"/>
    </source>
</evidence>
<sequence>MRVARISADVIAILEGLMWLLLAWSVTFSIAQGTTLPTMGALSLIGTVIIVTWGHRPMRLTLARYRIRKRRTEMWMHVLALPLLLALCLAIPIEALLSPLSGPQKMLLFNILASAGWVMFAFTVIAKQAMFSVKRSKKKKRLNQS</sequence>
<organism evidence="2 3">
    <name type="scientific">Litchfieldella anticariensis (strain DSM 16096 / CECT 5854 / CIP 108499 / LMG 22089 / FP35)</name>
    <name type="common">Halomonas anticariensis</name>
    <dbReference type="NCBI Taxonomy" id="1121939"/>
    <lineage>
        <taxon>Bacteria</taxon>
        <taxon>Pseudomonadati</taxon>
        <taxon>Pseudomonadota</taxon>
        <taxon>Gammaproteobacteria</taxon>
        <taxon>Oceanospirillales</taxon>
        <taxon>Halomonadaceae</taxon>
        <taxon>Litchfieldella</taxon>
    </lineage>
</organism>